<proteinExistence type="predicted"/>
<dbReference type="Proteomes" id="UP001589887">
    <property type="component" value="Unassembled WGS sequence"/>
</dbReference>
<accession>A0ABV6TBK3</accession>
<dbReference type="CDD" id="cd03143">
    <property type="entry name" value="A4_beta-galactosidase_middle_domain"/>
    <property type="match status" value="1"/>
</dbReference>
<keyword evidence="2" id="KW-1185">Reference proteome</keyword>
<protein>
    <submittedName>
        <fullName evidence="1">Uncharacterized protein</fullName>
    </submittedName>
</protein>
<evidence type="ECO:0000313" key="1">
    <source>
        <dbReference type="EMBL" id="MFC0842509.1"/>
    </source>
</evidence>
<organism evidence="1 2">
    <name type="scientific">Streptomyces noboritoensis</name>
    <dbReference type="NCBI Taxonomy" id="67337"/>
    <lineage>
        <taxon>Bacteria</taxon>
        <taxon>Bacillati</taxon>
        <taxon>Actinomycetota</taxon>
        <taxon>Actinomycetes</taxon>
        <taxon>Kitasatosporales</taxon>
        <taxon>Streptomycetaceae</taxon>
        <taxon>Streptomyces</taxon>
    </lineage>
</organism>
<gene>
    <name evidence="1" type="ORF">ACFH04_01990</name>
</gene>
<comment type="caution">
    <text evidence="1">The sequence shown here is derived from an EMBL/GenBank/DDBJ whole genome shotgun (WGS) entry which is preliminary data.</text>
</comment>
<dbReference type="Gene3D" id="3.40.50.880">
    <property type="match status" value="1"/>
</dbReference>
<evidence type="ECO:0000313" key="2">
    <source>
        <dbReference type="Proteomes" id="UP001589887"/>
    </source>
</evidence>
<dbReference type="RefSeq" id="WP_394316357.1">
    <property type="nucleotide sequence ID" value="NZ_JBHMQV010000001.1"/>
</dbReference>
<name>A0ABV6TBK3_9ACTN</name>
<reference evidence="1 2" key="1">
    <citation type="submission" date="2024-09" db="EMBL/GenBank/DDBJ databases">
        <authorList>
            <person name="Sun Q."/>
            <person name="Mori K."/>
        </authorList>
    </citation>
    <scope>NUCLEOTIDE SEQUENCE [LARGE SCALE GENOMIC DNA]</scope>
    <source>
        <strain evidence="1 2">JCM 4557</strain>
    </source>
</reference>
<sequence>MVPPTADLSAYRAVVVPETTPVDDVLAQRLLAYRTAGGAVPLVGPALLKNATEPALPGLLPVDGLAPAPAGEVFLACQGVPGVREDLPVISLRAGGPVHLETTVVRTDGGTVVHLVSFVPARETPELDLVHDPFPLIDVPVAVKLDGAPRSVRLQPAGQELPWQYDGAYVHVRVTTADGHAMVVVEHD</sequence>
<dbReference type="InterPro" id="IPR029062">
    <property type="entry name" value="Class_I_gatase-like"/>
</dbReference>
<dbReference type="EMBL" id="JBHMQV010000001">
    <property type="protein sequence ID" value="MFC0842509.1"/>
    <property type="molecule type" value="Genomic_DNA"/>
</dbReference>